<reference evidence="1" key="1">
    <citation type="submission" date="2020-05" db="EMBL/GenBank/DDBJ databases">
        <title>WGS assembly of Panicum virgatum.</title>
        <authorList>
            <person name="Lovell J.T."/>
            <person name="Jenkins J."/>
            <person name="Shu S."/>
            <person name="Juenger T.E."/>
            <person name="Schmutz J."/>
        </authorList>
    </citation>
    <scope>NUCLEOTIDE SEQUENCE</scope>
    <source>
        <strain evidence="1">AP13</strain>
    </source>
</reference>
<sequence length="195" mass="22371">MALAAVIKTVLKIQRMKEMCILIVPCSGWRKVSGCPNGMENAARRVVRNVIKKLIPQIFYEGRIQSVIIYYNRVLGKKIKRAQACQIDLTVEEYVQAIPWWAQKAPEAWELAAELKWCNEAWKVKSREAKARRRKMGGASHRQGSCSHTHWKKKVEKVKQRPVSDVEAYTSGRMGNQEGTYCNPRVAANNLRFNI</sequence>
<dbReference type="InterPro" id="IPR039266">
    <property type="entry name" value="EN-1/SPM"/>
</dbReference>
<dbReference type="GO" id="GO:0032196">
    <property type="term" value="P:transposition"/>
    <property type="evidence" value="ECO:0007669"/>
    <property type="project" value="InterPro"/>
</dbReference>
<dbReference type="PANTHER" id="PTHR33157:SF12">
    <property type="entry name" value="TRANSPOSASE TNP1_EN_SPM-LIKE DOMAIN-CONTAINING PROTEIN"/>
    <property type="match status" value="1"/>
</dbReference>
<keyword evidence="2" id="KW-1185">Reference proteome</keyword>
<organism evidence="1 2">
    <name type="scientific">Panicum virgatum</name>
    <name type="common">Blackwell switchgrass</name>
    <dbReference type="NCBI Taxonomy" id="38727"/>
    <lineage>
        <taxon>Eukaryota</taxon>
        <taxon>Viridiplantae</taxon>
        <taxon>Streptophyta</taxon>
        <taxon>Embryophyta</taxon>
        <taxon>Tracheophyta</taxon>
        <taxon>Spermatophyta</taxon>
        <taxon>Magnoliopsida</taxon>
        <taxon>Liliopsida</taxon>
        <taxon>Poales</taxon>
        <taxon>Poaceae</taxon>
        <taxon>PACMAD clade</taxon>
        <taxon>Panicoideae</taxon>
        <taxon>Panicodae</taxon>
        <taxon>Paniceae</taxon>
        <taxon>Panicinae</taxon>
        <taxon>Panicum</taxon>
        <taxon>Panicum sect. Hiantes</taxon>
    </lineage>
</organism>
<name>A0A8T0W4A0_PANVG</name>
<protein>
    <submittedName>
        <fullName evidence="1">Uncharacterized protein</fullName>
    </submittedName>
</protein>
<gene>
    <name evidence="1" type="ORF">PVAP13_2KG119432</name>
</gene>
<dbReference type="AlphaFoldDB" id="A0A8T0W4A0"/>
<comment type="caution">
    <text evidence="1">The sequence shown here is derived from an EMBL/GenBank/DDBJ whole genome shotgun (WGS) entry which is preliminary data.</text>
</comment>
<proteinExistence type="predicted"/>
<dbReference type="Proteomes" id="UP000823388">
    <property type="component" value="Chromosome 2K"/>
</dbReference>
<evidence type="ECO:0000313" key="1">
    <source>
        <dbReference type="EMBL" id="KAG2640796.1"/>
    </source>
</evidence>
<dbReference type="PANTHER" id="PTHR33157">
    <property type="entry name" value="AUTONOMOUS TRANSPOSABLE ELEMENT EN-1 MOSAIC PROTEIN-RELATED"/>
    <property type="match status" value="1"/>
</dbReference>
<accession>A0A8T0W4A0</accession>
<evidence type="ECO:0000313" key="2">
    <source>
        <dbReference type="Proteomes" id="UP000823388"/>
    </source>
</evidence>
<dbReference type="EMBL" id="CM029039">
    <property type="protein sequence ID" value="KAG2640796.1"/>
    <property type="molecule type" value="Genomic_DNA"/>
</dbReference>